<gene>
    <name evidence="1" type="primary">Bm1060</name>
    <name evidence="1" type="ORF">BM_Bm1060</name>
</gene>
<dbReference type="AlphaFoldDB" id="A0A1I9G6A0"/>
<proteinExistence type="predicted"/>
<reference evidence="1" key="1">
    <citation type="journal article" date="2007" name="Science">
        <title>Draft genome of the filarial nematode parasite Brugia malayi.</title>
        <authorList>
            <person name="Ghedin E."/>
            <person name="Wang S."/>
            <person name="Spiro D."/>
            <person name="Caler E."/>
            <person name="Zhao Q."/>
            <person name="Crabtree J."/>
            <person name="Allen J.E."/>
            <person name="Delcher A.L."/>
            <person name="Guiliano D.B."/>
            <person name="Miranda-Saavedra D."/>
            <person name="Angiuoli S.V."/>
            <person name="Creasy T."/>
            <person name="Amedeo P."/>
            <person name="Haas B."/>
            <person name="El-Sayed N.M."/>
            <person name="Wortman J.R."/>
            <person name="Feldblyum T."/>
            <person name="Tallon L."/>
            <person name="Schatz M."/>
            <person name="Shumway M."/>
            <person name="Koo H."/>
            <person name="Salzberg S.L."/>
            <person name="Schobel S."/>
            <person name="Pertea M."/>
            <person name="Pop M."/>
            <person name="White O."/>
            <person name="Barton G.J."/>
            <person name="Carlow C.K."/>
            <person name="Crawford M.J."/>
            <person name="Daub J."/>
            <person name="Dimmic M.W."/>
            <person name="Estes C.F."/>
            <person name="Foster J.M."/>
            <person name="Ganatra M."/>
            <person name="Gregory W.F."/>
            <person name="Johnson N.M."/>
            <person name="Jin J."/>
            <person name="Komuniecki R."/>
            <person name="Korf I."/>
            <person name="Kumar S."/>
            <person name="Laney S."/>
            <person name="Li B.W."/>
            <person name="Li W."/>
            <person name="Lindblom T.H."/>
            <person name="Lustigman S."/>
            <person name="Ma D."/>
            <person name="Maina C.V."/>
            <person name="Martin D.M."/>
            <person name="McCarter J.P."/>
            <person name="McReynolds L."/>
            <person name="Mitreva M."/>
            <person name="Nutman T.B."/>
            <person name="Parkinson J."/>
            <person name="Peregrin-Alvarez J.M."/>
            <person name="Poole C."/>
            <person name="Ren Q."/>
            <person name="Saunders L."/>
            <person name="Sluder A.E."/>
            <person name="Smith K."/>
            <person name="Stanke M."/>
            <person name="Unnasch T.R."/>
            <person name="Ware J."/>
            <person name="Wei A.D."/>
            <person name="Weil G."/>
            <person name="Williams D.J."/>
            <person name="Zhang Y."/>
            <person name="Williams S.A."/>
            <person name="Fraser-Liggett C."/>
            <person name="Slatko B."/>
            <person name="Blaxter M.L."/>
            <person name="Scott A.L."/>
        </authorList>
    </citation>
    <scope>NUCLEOTIDE SEQUENCE</scope>
    <source>
        <strain evidence="1">FR3</strain>
    </source>
</reference>
<protein>
    <submittedName>
        <fullName evidence="1">Bm1060</fullName>
    </submittedName>
</protein>
<reference evidence="1" key="2">
    <citation type="submission" date="2012-12" db="EMBL/GenBank/DDBJ databases">
        <authorList>
            <consortium name="WormBase Consortium"/>
            <person name="Ghedin E."/>
            <person name="Paulini M."/>
        </authorList>
    </citation>
    <scope>NUCLEOTIDE SEQUENCE</scope>
    <source>
        <strain evidence="1">FR3</strain>
    </source>
</reference>
<accession>A0A1I9G6A0</accession>
<organism evidence="1">
    <name type="scientific">Brugia malayi</name>
    <name type="common">Filarial nematode worm</name>
    <dbReference type="NCBI Taxonomy" id="6279"/>
    <lineage>
        <taxon>Eukaryota</taxon>
        <taxon>Metazoa</taxon>
        <taxon>Ecdysozoa</taxon>
        <taxon>Nematoda</taxon>
        <taxon>Chromadorea</taxon>
        <taxon>Rhabditida</taxon>
        <taxon>Spirurina</taxon>
        <taxon>Spiruromorpha</taxon>
        <taxon>Filarioidea</taxon>
        <taxon>Onchocercidae</taxon>
        <taxon>Brugia</taxon>
    </lineage>
</organism>
<sequence length="50" mass="5963">MEILVVLSRSYSRKVPTDIYRHPQFDPMVHRLSDRLVEDSIGMVERTIIY</sequence>
<dbReference type="EMBL" id="LN857024">
    <property type="protein sequence ID" value="CDQ03056.1"/>
    <property type="molecule type" value="Genomic_DNA"/>
</dbReference>
<evidence type="ECO:0000313" key="1">
    <source>
        <dbReference type="EMBL" id="CDQ03056.1"/>
    </source>
</evidence>
<name>A0A1I9G6A0_BRUMA</name>